<accession>A0A327SEK1</accession>
<dbReference type="AlphaFoldDB" id="A0A327SEK1"/>
<name>A0A327SEK1_9FLAO</name>
<keyword evidence="3" id="KW-1185">Reference proteome</keyword>
<comment type="caution">
    <text evidence="2">The sequence shown here is derived from an EMBL/GenBank/DDBJ whole genome shotgun (WGS) entry which is preliminary data.</text>
</comment>
<proteinExistence type="predicted"/>
<evidence type="ECO:0000313" key="2">
    <source>
        <dbReference type="EMBL" id="RAJ27436.1"/>
    </source>
</evidence>
<reference evidence="2 3" key="1">
    <citation type="submission" date="2018-06" db="EMBL/GenBank/DDBJ databases">
        <title>Genomic Encyclopedia of Archaeal and Bacterial Type Strains, Phase II (KMG-II): from individual species to whole genera.</title>
        <authorList>
            <person name="Goeker M."/>
        </authorList>
    </citation>
    <scope>NUCLEOTIDE SEQUENCE [LARGE SCALE GENOMIC DNA]</scope>
    <source>
        <strain evidence="2 3">DSM 12408</strain>
    </source>
</reference>
<protein>
    <submittedName>
        <fullName evidence="2">Putative polysaccharide biosynthesis protein</fullName>
    </submittedName>
</protein>
<sequence length="350" mass="40314">MEIVKNIAKNSLEIGKMYVYHREQNNVARKILKVIESEKGILDPKSKKLCKEYAKDIFGDGKYAPWLYVYSAFSKEFKEGWIPDNYYGTVVVPSINGYYGNVCNRNAVISRLLEKSDSLDISYYVNHLFLNTNFQIINDENLKKLLFTKNKKVVYKVENSFQGKGIYIFDEKSFDIKVIKRLGNGVFQIYIEQHPFFSDFNNSSVATIRITTTSEDNGDINARAGFFKFGREKDTHVQTSSAIKIPIDIKDGRLYEDAYFPDWSSTKELPDSKLSFSGKTLPFFNDCLVEVKKLHARIPFVRCVGWDIIIDAYNQVKLIELNGGHNGIRFHQTVQGPCFKGLNWENLSKM</sequence>
<feature type="domain" description="Alpha-L-glutamate ligase-related protein ATP-grasp" evidence="1">
    <location>
        <begin position="185"/>
        <end position="339"/>
    </location>
</feature>
<dbReference type="EMBL" id="QLLQ01000001">
    <property type="protein sequence ID" value="RAJ27436.1"/>
    <property type="molecule type" value="Genomic_DNA"/>
</dbReference>
<dbReference type="RefSeq" id="WP_111625678.1">
    <property type="nucleotide sequence ID" value="NZ_QLLQ01000001.1"/>
</dbReference>
<evidence type="ECO:0000259" key="1">
    <source>
        <dbReference type="Pfam" id="PF14397"/>
    </source>
</evidence>
<dbReference type="Proteomes" id="UP000248987">
    <property type="component" value="Unassembled WGS sequence"/>
</dbReference>
<dbReference type="Pfam" id="PF14397">
    <property type="entry name" value="ATPgrasp_ST"/>
    <property type="match status" value="1"/>
</dbReference>
<dbReference type="InterPro" id="IPR039523">
    <property type="entry name" value="RimK-rel_E_lig_ATP-grasp"/>
</dbReference>
<organism evidence="2 3">
    <name type="scientific">Gelidibacter algens</name>
    <dbReference type="NCBI Taxonomy" id="49280"/>
    <lineage>
        <taxon>Bacteria</taxon>
        <taxon>Pseudomonadati</taxon>
        <taxon>Bacteroidota</taxon>
        <taxon>Flavobacteriia</taxon>
        <taxon>Flavobacteriales</taxon>
        <taxon>Flavobacteriaceae</taxon>
        <taxon>Gelidibacter</taxon>
    </lineage>
</organism>
<evidence type="ECO:0000313" key="3">
    <source>
        <dbReference type="Proteomes" id="UP000248987"/>
    </source>
</evidence>
<gene>
    <name evidence="2" type="ORF">LX77_00008</name>
</gene>